<protein>
    <submittedName>
        <fullName evidence="4">L,D-transpeptidase family protein</fullName>
    </submittedName>
</protein>
<dbReference type="Gene3D" id="2.30.30.40">
    <property type="entry name" value="SH3 Domains"/>
    <property type="match status" value="1"/>
</dbReference>
<feature type="transmembrane region" description="Helical" evidence="2">
    <location>
        <begin position="7"/>
        <end position="26"/>
    </location>
</feature>
<dbReference type="PROSITE" id="PS51781">
    <property type="entry name" value="SH3B"/>
    <property type="match status" value="1"/>
</dbReference>
<evidence type="ECO:0000256" key="2">
    <source>
        <dbReference type="SAM" id="Phobius"/>
    </source>
</evidence>
<feature type="compositionally biased region" description="Basic and acidic residues" evidence="1">
    <location>
        <begin position="198"/>
        <end position="217"/>
    </location>
</feature>
<feature type="region of interest" description="Disordered" evidence="1">
    <location>
        <begin position="33"/>
        <end position="108"/>
    </location>
</feature>
<keyword evidence="2" id="KW-0812">Transmembrane</keyword>
<dbReference type="InterPro" id="IPR005490">
    <property type="entry name" value="LD_TPept_cat_dom"/>
</dbReference>
<feature type="compositionally biased region" description="Acidic residues" evidence="1">
    <location>
        <begin position="89"/>
        <end position="99"/>
    </location>
</feature>
<sequence length="423" mass="46261">MNRKKGIFFGFVAIISTVFILFIIIMQNGFNSSPTVAQKDSEQIHSKEETDKKVEVKIEGESDPETVDKGQEEDSPTPSKDSEVKTESTEETDPKEEDQVENKQEPVTYSNKFVSVSSLNVRQGPGVNSEVIGIVKINQAIQASDSTTEDGWVQMKANNISGYVNAKYVSDQKVAVQKVAKPASTVPEQNSTQNADTNAKETKQENSKKQDEKETQKTENPAPKQNDADKLKTIDGNNQLILVTANGYGTSSARVQTYERTAEGNWKQLLDVSGFIGKNGFADNKVEGDGKTPTGKYTIGHAFGRAGNPGIKLSYRAITPDDVWVDDSNSSLYNSWQSKAETSDQWSSAENMDIALYTHGFVINYNTAQTPGKGSAIFFHIANGYTLGCVGVSESNVVSILKWLDPKKNPVIIQTPTSGLGKY</sequence>
<dbReference type="EMBL" id="JBHSAO010000006">
    <property type="protein sequence ID" value="MFC4023756.1"/>
    <property type="molecule type" value="Genomic_DNA"/>
</dbReference>
<feature type="domain" description="SH3b" evidence="3">
    <location>
        <begin position="109"/>
        <end position="173"/>
    </location>
</feature>
<feature type="region of interest" description="Disordered" evidence="1">
    <location>
        <begin position="180"/>
        <end position="231"/>
    </location>
</feature>
<dbReference type="Pfam" id="PF03734">
    <property type="entry name" value="YkuD"/>
    <property type="match status" value="1"/>
</dbReference>
<evidence type="ECO:0000313" key="4">
    <source>
        <dbReference type="EMBL" id="MFC4023756.1"/>
    </source>
</evidence>
<keyword evidence="2" id="KW-1133">Transmembrane helix</keyword>
<evidence type="ECO:0000313" key="5">
    <source>
        <dbReference type="Proteomes" id="UP001595772"/>
    </source>
</evidence>
<organism evidence="4 5">
    <name type="scientific">Oceanobacillus longus</name>
    <dbReference type="NCBI Taxonomy" id="930120"/>
    <lineage>
        <taxon>Bacteria</taxon>
        <taxon>Bacillati</taxon>
        <taxon>Bacillota</taxon>
        <taxon>Bacilli</taxon>
        <taxon>Bacillales</taxon>
        <taxon>Bacillaceae</taxon>
        <taxon>Oceanobacillus</taxon>
    </lineage>
</organism>
<keyword evidence="2" id="KW-0472">Membrane</keyword>
<dbReference type="SMART" id="SM00287">
    <property type="entry name" value="SH3b"/>
    <property type="match status" value="1"/>
</dbReference>
<dbReference type="PANTHER" id="PTHR38589">
    <property type="entry name" value="BLR0621 PROTEIN"/>
    <property type="match status" value="1"/>
</dbReference>
<keyword evidence="5" id="KW-1185">Reference proteome</keyword>
<dbReference type="RefSeq" id="WP_379496256.1">
    <property type="nucleotide sequence ID" value="NZ_JBHSAO010000006.1"/>
</dbReference>
<evidence type="ECO:0000259" key="3">
    <source>
        <dbReference type="PROSITE" id="PS51781"/>
    </source>
</evidence>
<reference evidence="5" key="1">
    <citation type="journal article" date="2019" name="Int. J. Syst. Evol. Microbiol.">
        <title>The Global Catalogue of Microorganisms (GCM) 10K type strain sequencing project: providing services to taxonomists for standard genome sequencing and annotation.</title>
        <authorList>
            <consortium name="The Broad Institute Genomics Platform"/>
            <consortium name="The Broad Institute Genome Sequencing Center for Infectious Disease"/>
            <person name="Wu L."/>
            <person name="Ma J."/>
        </authorList>
    </citation>
    <scope>NUCLEOTIDE SEQUENCE [LARGE SCALE GENOMIC DNA]</scope>
    <source>
        <strain evidence="5">IBRC-M 10703</strain>
    </source>
</reference>
<dbReference type="Proteomes" id="UP001595772">
    <property type="component" value="Unassembled WGS sequence"/>
</dbReference>
<proteinExistence type="predicted"/>
<accession>A0ABV8GXT7</accession>
<evidence type="ECO:0000256" key="1">
    <source>
        <dbReference type="SAM" id="MobiDB-lite"/>
    </source>
</evidence>
<feature type="compositionally biased region" description="Basic and acidic residues" evidence="1">
    <location>
        <begin position="39"/>
        <end position="72"/>
    </location>
</feature>
<dbReference type="InterPro" id="IPR003646">
    <property type="entry name" value="SH3-like_bac-type"/>
</dbReference>
<name>A0ABV8GXT7_9BACI</name>
<dbReference type="Pfam" id="PF08239">
    <property type="entry name" value="SH3_3"/>
    <property type="match status" value="1"/>
</dbReference>
<feature type="compositionally biased region" description="Polar residues" evidence="1">
    <location>
        <begin position="186"/>
        <end position="197"/>
    </location>
</feature>
<gene>
    <name evidence="4" type="ORF">ACFOUV_08120</name>
</gene>
<dbReference type="PANTHER" id="PTHR38589:SF1">
    <property type="entry name" value="BLR0621 PROTEIN"/>
    <property type="match status" value="1"/>
</dbReference>
<comment type="caution">
    <text evidence="4">The sequence shown here is derived from an EMBL/GenBank/DDBJ whole genome shotgun (WGS) entry which is preliminary data.</text>
</comment>